<sequence length="863" mass="95250">MYSQYKQFLKEAVKKPDTPMKRPLSQLAGGRVAKRPNLKGGFVMSSESDESSDDDDDDDDDSDDSDDSKFEFKVQSKPPGHHIPKPLKTPTAMQSSLRAGPATATVPTNETYKSRLNALLGRDGKVKTAERQTFPSVPTQETSSSITVDRRSNIASRNMDPIFKSHHAAKDSFTPYDRHVQQQRPVLAPNTALGADIGIKGKKKKNRGIFPSEDVAQITANGSAYANSDQSFISRNPSKMKHMPNQQQFPRSLPTETNQVFKKSTLSKTKSSLTPKLKSSTFEPRVPSRSEPNKVQLQYQDERYDSKAVHHFSGASDESSTSSESSDASDSDTPSFKEVRTKQNHPYISGRFNKTASSEKTAVSSSISRPPKSKQVRSQNLSSAHKIPKAIFGNTACTVPTEAKRTFESVAKATSSRPTASSITPSLEKEKVEKVSPSTGKRYDNVTPTKNSSFNYGYDYPLVPITITENSSEGTLSASPCTKNVTTYDPEVVIIEELSRSETGLGAESSEKGNTAQERTSEVIFYSMKANDSAELFGALEKASGVENSLKASSEEPTTPPTNRLTAPVVCMIPQVPPPAASAVTLDAARDISNHILVLAQTPEVSKDAEPYFEYSIFQKDWSDEQDENEASTSEITVRQFTNIDEANAQAERLFQNIQRHPHYMTVERSSKRDEHGCMIFTNTIVPFHCPAKKHHTMIYVQRNSVSKHANQTAQSLKGTPFISNTGYILRLFKLIEMPDADKPDECEASDSETINSEETEQEPIRVYHPHGYPEVYTTREAANQAARSLQIELGHEKNPTNSSTRLFQEKDLVDLNDKVIALEKAGDGKEGCWRSKFNASGLGGDNLELVVEKAGIYGPRNI</sequence>
<feature type="compositionally biased region" description="Low complexity" evidence="1">
    <location>
        <begin position="262"/>
        <end position="281"/>
    </location>
</feature>
<dbReference type="RefSeq" id="XP_008028766.1">
    <property type="nucleotide sequence ID" value="XM_008030575.1"/>
</dbReference>
<feature type="region of interest" description="Disordered" evidence="1">
    <location>
        <begin position="418"/>
        <end position="446"/>
    </location>
</feature>
<feature type="region of interest" description="Disordered" evidence="1">
    <location>
        <begin position="227"/>
        <end position="297"/>
    </location>
</feature>
<reference evidence="2 3" key="1">
    <citation type="journal article" date="2012" name="PLoS Pathog.">
        <title>Diverse lifestyles and strategies of plant pathogenesis encoded in the genomes of eighteen Dothideomycetes fungi.</title>
        <authorList>
            <person name="Ohm R.A."/>
            <person name="Feau N."/>
            <person name="Henrissat B."/>
            <person name="Schoch C.L."/>
            <person name="Horwitz B.A."/>
            <person name="Barry K.W."/>
            <person name="Condon B.J."/>
            <person name="Copeland A.C."/>
            <person name="Dhillon B."/>
            <person name="Glaser F."/>
            <person name="Hesse C.N."/>
            <person name="Kosti I."/>
            <person name="LaButti K."/>
            <person name="Lindquist E.A."/>
            <person name="Lucas S."/>
            <person name="Salamov A.A."/>
            <person name="Bradshaw R.E."/>
            <person name="Ciuffetti L."/>
            <person name="Hamelin R.C."/>
            <person name="Kema G.H.J."/>
            <person name="Lawrence C."/>
            <person name="Scott J.A."/>
            <person name="Spatafora J.W."/>
            <person name="Turgeon B.G."/>
            <person name="de Wit P.J.G.M."/>
            <person name="Zhong S."/>
            <person name="Goodwin S.B."/>
            <person name="Grigoriev I.V."/>
        </authorList>
    </citation>
    <scope>NUCLEOTIDE SEQUENCE [LARGE SCALE GENOMIC DNA]</scope>
    <source>
        <strain evidence="3">28A</strain>
    </source>
</reference>
<evidence type="ECO:0000256" key="1">
    <source>
        <dbReference type="SAM" id="MobiDB-lite"/>
    </source>
</evidence>
<dbReference type="GeneID" id="19402536"/>
<feature type="compositionally biased region" description="Polar residues" evidence="1">
    <location>
        <begin position="244"/>
        <end position="261"/>
    </location>
</feature>
<feature type="compositionally biased region" description="Polar residues" evidence="1">
    <location>
        <begin position="227"/>
        <end position="237"/>
    </location>
</feature>
<accession>R0K211</accession>
<reference evidence="2 3" key="2">
    <citation type="journal article" date="2013" name="PLoS Genet.">
        <title>Comparative genome structure, secondary metabolite, and effector coding capacity across Cochliobolus pathogens.</title>
        <authorList>
            <person name="Condon B.J."/>
            <person name="Leng Y."/>
            <person name="Wu D."/>
            <person name="Bushley K.E."/>
            <person name="Ohm R.A."/>
            <person name="Otillar R."/>
            <person name="Martin J."/>
            <person name="Schackwitz W."/>
            <person name="Grimwood J."/>
            <person name="MohdZainudin N."/>
            <person name="Xue C."/>
            <person name="Wang R."/>
            <person name="Manning V.A."/>
            <person name="Dhillon B."/>
            <person name="Tu Z.J."/>
            <person name="Steffenson B.J."/>
            <person name="Salamov A."/>
            <person name="Sun H."/>
            <person name="Lowry S."/>
            <person name="LaButti K."/>
            <person name="Han J."/>
            <person name="Copeland A."/>
            <person name="Lindquist E."/>
            <person name="Barry K."/>
            <person name="Schmutz J."/>
            <person name="Baker S.E."/>
            <person name="Ciuffetti L.M."/>
            <person name="Grigoriev I.V."/>
            <person name="Zhong S."/>
            <person name="Turgeon B.G."/>
        </authorList>
    </citation>
    <scope>NUCLEOTIDE SEQUENCE [LARGE SCALE GENOMIC DNA]</scope>
    <source>
        <strain evidence="3">28A</strain>
    </source>
</reference>
<feature type="compositionally biased region" description="Polar residues" evidence="1">
    <location>
        <begin position="131"/>
        <end position="147"/>
    </location>
</feature>
<name>R0K211_EXST2</name>
<organism evidence="2 3">
    <name type="scientific">Exserohilum turcicum (strain 28A)</name>
    <name type="common">Northern leaf blight fungus</name>
    <name type="synonym">Setosphaeria turcica</name>
    <dbReference type="NCBI Taxonomy" id="671987"/>
    <lineage>
        <taxon>Eukaryota</taxon>
        <taxon>Fungi</taxon>
        <taxon>Dikarya</taxon>
        <taxon>Ascomycota</taxon>
        <taxon>Pezizomycotina</taxon>
        <taxon>Dothideomycetes</taxon>
        <taxon>Pleosporomycetidae</taxon>
        <taxon>Pleosporales</taxon>
        <taxon>Pleosporineae</taxon>
        <taxon>Pleosporaceae</taxon>
        <taxon>Exserohilum</taxon>
    </lineage>
</organism>
<feature type="region of interest" description="Disordered" evidence="1">
    <location>
        <begin position="1"/>
        <end position="111"/>
    </location>
</feature>
<feature type="compositionally biased region" description="Polar residues" evidence="1">
    <location>
        <begin position="352"/>
        <end position="368"/>
    </location>
</feature>
<feature type="compositionally biased region" description="Low complexity" evidence="1">
    <location>
        <begin position="315"/>
        <end position="333"/>
    </location>
</feature>
<dbReference type="Proteomes" id="UP000016935">
    <property type="component" value="Unassembled WGS sequence"/>
</dbReference>
<dbReference type="eggNOG" id="ENOG502RH27">
    <property type="taxonomic scope" value="Eukaryota"/>
</dbReference>
<evidence type="ECO:0000313" key="3">
    <source>
        <dbReference type="Proteomes" id="UP000016935"/>
    </source>
</evidence>
<dbReference type="OrthoDB" id="3785701at2759"/>
<dbReference type="HOGENOM" id="CLU_331803_0_0_1"/>
<proteinExistence type="predicted"/>
<feature type="compositionally biased region" description="Basic and acidic residues" evidence="1">
    <location>
        <begin position="8"/>
        <end position="20"/>
    </location>
</feature>
<feature type="region of interest" description="Disordered" evidence="1">
    <location>
        <begin position="311"/>
        <end position="383"/>
    </location>
</feature>
<feature type="compositionally biased region" description="Acidic residues" evidence="1">
    <location>
        <begin position="47"/>
        <end position="66"/>
    </location>
</feature>
<dbReference type="EMBL" id="KB908833">
    <property type="protein sequence ID" value="EOA83644.1"/>
    <property type="molecule type" value="Genomic_DNA"/>
</dbReference>
<keyword evidence="3" id="KW-1185">Reference proteome</keyword>
<protein>
    <submittedName>
        <fullName evidence="2">Uncharacterized protein</fullName>
    </submittedName>
</protein>
<evidence type="ECO:0000313" key="2">
    <source>
        <dbReference type="EMBL" id="EOA83644.1"/>
    </source>
</evidence>
<feature type="region of interest" description="Disordered" evidence="1">
    <location>
        <begin position="123"/>
        <end position="153"/>
    </location>
</feature>
<dbReference type="AlphaFoldDB" id="R0K211"/>
<gene>
    <name evidence="2" type="ORF">SETTUDRAFT_22342</name>
</gene>